<evidence type="ECO:0000313" key="3">
    <source>
        <dbReference type="EMBL" id="RZC18687.1"/>
    </source>
</evidence>
<dbReference type="AlphaFoldDB" id="A0A445L6B2"/>
<feature type="domain" description="C2" evidence="2">
    <location>
        <begin position="1"/>
        <end position="115"/>
    </location>
</feature>
<dbReference type="PANTHER" id="PTHR32246">
    <property type="entry name" value="INGRESSION PROTEIN FIC1"/>
    <property type="match status" value="1"/>
</dbReference>
<organism evidence="3 4">
    <name type="scientific">Glycine soja</name>
    <name type="common">Wild soybean</name>
    <dbReference type="NCBI Taxonomy" id="3848"/>
    <lineage>
        <taxon>Eukaryota</taxon>
        <taxon>Viridiplantae</taxon>
        <taxon>Streptophyta</taxon>
        <taxon>Embryophyta</taxon>
        <taxon>Tracheophyta</taxon>
        <taxon>Spermatophyta</taxon>
        <taxon>Magnoliopsida</taxon>
        <taxon>eudicotyledons</taxon>
        <taxon>Gunneridae</taxon>
        <taxon>Pentapetalae</taxon>
        <taxon>rosids</taxon>
        <taxon>fabids</taxon>
        <taxon>Fabales</taxon>
        <taxon>Fabaceae</taxon>
        <taxon>Papilionoideae</taxon>
        <taxon>50 kb inversion clade</taxon>
        <taxon>NPAAA clade</taxon>
        <taxon>indigoferoid/millettioid clade</taxon>
        <taxon>Phaseoleae</taxon>
        <taxon>Glycine</taxon>
        <taxon>Glycine subgen. Soja</taxon>
    </lineage>
</organism>
<evidence type="ECO:0000313" key="4">
    <source>
        <dbReference type="Proteomes" id="UP000289340"/>
    </source>
</evidence>
<dbReference type="PROSITE" id="PS50004">
    <property type="entry name" value="C2"/>
    <property type="match status" value="1"/>
</dbReference>
<dbReference type="InterPro" id="IPR035892">
    <property type="entry name" value="C2_domain_sf"/>
</dbReference>
<comment type="caution">
    <text evidence="3">The sequence shown here is derived from an EMBL/GenBank/DDBJ whole genome shotgun (WGS) entry which is preliminary data.</text>
</comment>
<dbReference type="PANTHER" id="PTHR32246:SF74">
    <property type="entry name" value="BON1-ASSOCIATED-LIKE PROTEIN"/>
    <property type="match status" value="1"/>
</dbReference>
<gene>
    <name evidence="3" type="ORF">D0Y65_005779</name>
</gene>
<reference evidence="3 4" key="1">
    <citation type="submission" date="2018-09" db="EMBL/GenBank/DDBJ databases">
        <title>A high-quality reference genome of wild soybean provides a powerful tool to mine soybean genomes.</title>
        <authorList>
            <person name="Xie M."/>
            <person name="Chung C.Y.L."/>
            <person name="Li M.-W."/>
            <person name="Wong F.-L."/>
            <person name="Chan T.-F."/>
            <person name="Lam H.-M."/>
        </authorList>
    </citation>
    <scope>NUCLEOTIDE SEQUENCE [LARGE SCALE GENOMIC DNA]</scope>
    <source>
        <strain evidence="4">cv. W05</strain>
        <tissue evidence="3">Hypocotyl of etiolated seedlings</tissue>
    </source>
</reference>
<protein>
    <submittedName>
        <fullName evidence="3">BON1-associated protein 2</fullName>
    </submittedName>
</protein>
<dbReference type="SUPFAM" id="SSF49562">
    <property type="entry name" value="C2 domain (Calcium/lipid-binding domain, CaLB)"/>
    <property type="match status" value="1"/>
</dbReference>
<evidence type="ECO:0000256" key="1">
    <source>
        <dbReference type="SAM" id="MobiDB-lite"/>
    </source>
</evidence>
<dbReference type="Gene3D" id="2.60.40.150">
    <property type="entry name" value="C2 domain"/>
    <property type="match status" value="1"/>
</dbReference>
<feature type="compositionally biased region" description="Pro residues" evidence="1">
    <location>
        <begin position="140"/>
        <end position="153"/>
    </location>
</feature>
<accession>A0A445L6B2</accession>
<dbReference type="InterPro" id="IPR000008">
    <property type="entry name" value="C2_dom"/>
</dbReference>
<sequence length="222" mass="23189">MATKPKTLELTVLSAEGLHVRGKPTPNIKVFAVVRAESITSHTTAMVTTTTTNGSDNGFQYLWNDKFWVELGPRARCVTIEVKCRTETGVVRDVGVARIAVSDFLGGSSVPDHCLQSLCYRLRDWDGRENGVVNFSVRVAPPPTPPPPPPPPAAAEGAESYCSSSTSGGGGGGAAAAAAGGPCGFLINAEKDYCWWSSSSGVVTGIPVSWNNSSTTTCKGNA</sequence>
<keyword evidence="4" id="KW-1185">Reference proteome</keyword>
<feature type="region of interest" description="Disordered" evidence="1">
    <location>
        <begin position="137"/>
        <end position="162"/>
    </location>
</feature>
<proteinExistence type="predicted"/>
<name>A0A445L6B2_GLYSO</name>
<dbReference type="EMBL" id="QZWG01000003">
    <property type="protein sequence ID" value="RZC18687.1"/>
    <property type="molecule type" value="Genomic_DNA"/>
</dbReference>
<dbReference type="SMART" id="SM00239">
    <property type="entry name" value="C2"/>
    <property type="match status" value="1"/>
</dbReference>
<dbReference type="Proteomes" id="UP000289340">
    <property type="component" value="Chromosome 3"/>
</dbReference>
<evidence type="ECO:0000259" key="2">
    <source>
        <dbReference type="PROSITE" id="PS50004"/>
    </source>
</evidence>